<dbReference type="OrthoDB" id="6763534at2759"/>
<evidence type="ECO:0000313" key="1">
    <source>
        <dbReference type="EMBL" id="KAG0714819.1"/>
    </source>
</evidence>
<dbReference type="EMBL" id="JACEEZ010020213">
    <property type="protein sequence ID" value="KAG0714819.1"/>
    <property type="molecule type" value="Genomic_DNA"/>
</dbReference>
<reference evidence="1" key="1">
    <citation type="submission" date="2020-07" db="EMBL/GenBank/DDBJ databases">
        <title>The High-quality genome of the commercially important snow crab, Chionoecetes opilio.</title>
        <authorList>
            <person name="Jeong J.-H."/>
            <person name="Ryu S."/>
        </authorList>
    </citation>
    <scope>NUCLEOTIDE SEQUENCE</scope>
    <source>
        <strain evidence="1">MADBK_172401_WGS</strain>
        <tissue evidence="1">Digestive gland</tissue>
    </source>
</reference>
<protein>
    <submittedName>
        <fullName evidence="1">Uncharacterized protein</fullName>
    </submittedName>
</protein>
<gene>
    <name evidence="1" type="ORF">GWK47_013373</name>
</gene>
<name>A0A8J4XXZ3_CHIOP</name>
<evidence type="ECO:0000313" key="2">
    <source>
        <dbReference type="Proteomes" id="UP000770661"/>
    </source>
</evidence>
<sequence>MNIMQGGFSVQSGARKPFGGFLWPETIGRRQQNTQHPGGTKRLQPERWGCRRDYRLEPTSQGPCQGGYLKADRTYLGPMILVAENKKLKMSDVLGHPWGLCPGHCRAESGYKSVIITAGYDVMVLFWGCPKIPFHRSPKSGEEPDKIPDITPEPYTGGSGFDSLIGFSLYRGVIPSCIRLGPGEMRHSKRGRGTKHTGCFPRTWALMGRSPESLETTGKKPATCTCLLPTQLR</sequence>
<accession>A0A8J4XXZ3</accession>
<comment type="caution">
    <text evidence="1">The sequence shown here is derived from an EMBL/GenBank/DDBJ whole genome shotgun (WGS) entry which is preliminary data.</text>
</comment>
<dbReference type="AlphaFoldDB" id="A0A8J4XXZ3"/>
<keyword evidence="2" id="KW-1185">Reference proteome</keyword>
<proteinExistence type="predicted"/>
<organism evidence="1 2">
    <name type="scientific">Chionoecetes opilio</name>
    <name type="common">Atlantic snow crab</name>
    <name type="synonym">Cancer opilio</name>
    <dbReference type="NCBI Taxonomy" id="41210"/>
    <lineage>
        <taxon>Eukaryota</taxon>
        <taxon>Metazoa</taxon>
        <taxon>Ecdysozoa</taxon>
        <taxon>Arthropoda</taxon>
        <taxon>Crustacea</taxon>
        <taxon>Multicrustacea</taxon>
        <taxon>Malacostraca</taxon>
        <taxon>Eumalacostraca</taxon>
        <taxon>Eucarida</taxon>
        <taxon>Decapoda</taxon>
        <taxon>Pleocyemata</taxon>
        <taxon>Brachyura</taxon>
        <taxon>Eubrachyura</taxon>
        <taxon>Majoidea</taxon>
        <taxon>Majidae</taxon>
        <taxon>Chionoecetes</taxon>
    </lineage>
</organism>
<dbReference type="Proteomes" id="UP000770661">
    <property type="component" value="Unassembled WGS sequence"/>
</dbReference>